<keyword evidence="5" id="KW-0408">Iron</keyword>
<dbReference type="InterPro" id="IPR002403">
    <property type="entry name" value="Cyt_P450_E_grp-IV"/>
</dbReference>
<organism evidence="6">
    <name type="scientific">Talaromyces marneffei PM1</name>
    <dbReference type="NCBI Taxonomy" id="1077442"/>
    <lineage>
        <taxon>Eukaryota</taxon>
        <taxon>Fungi</taxon>
        <taxon>Dikarya</taxon>
        <taxon>Ascomycota</taxon>
        <taxon>Pezizomycotina</taxon>
        <taxon>Eurotiomycetes</taxon>
        <taxon>Eurotiomycetidae</taxon>
        <taxon>Eurotiales</taxon>
        <taxon>Trichocomaceae</taxon>
        <taxon>Talaromyces</taxon>
        <taxon>Talaromyces sect. Talaromyces</taxon>
    </lineage>
</organism>
<proteinExistence type="inferred from homology"/>
<dbReference type="InterPro" id="IPR001128">
    <property type="entry name" value="Cyt_P450"/>
</dbReference>
<dbReference type="GO" id="GO:0032259">
    <property type="term" value="P:methylation"/>
    <property type="evidence" value="ECO:0007669"/>
    <property type="project" value="UniProtKB-KW"/>
</dbReference>
<evidence type="ECO:0000313" key="6">
    <source>
        <dbReference type="EMBL" id="KFX41788.1"/>
    </source>
</evidence>
<evidence type="ECO:0000256" key="3">
    <source>
        <dbReference type="ARBA" id="ARBA00022723"/>
    </source>
</evidence>
<comment type="cofactor">
    <cofactor evidence="1">
        <name>heme</name>
        <dbReference type="ChEBI" id="CHEBI:30413"/>
    </cofactor>
</comment>
<dbReference type="Gene3D" id="1.10.630.10">
    <property type="entry name" value="Cytochrome P450"/>
    <property type="match status" value="1"/>
</dbReference>
<dbReference type="HOGENOM" id="CLU_001570_14_0_1"/>
<evidence type="ECO:0000256" key="5">
    <source>
        <dbReference type="ARBA" id="ARBA00023004"/>
    </source>
</evidence>
<dbReference type="GO" id="GO:0004497">
    <property type="term" value="F:monooxygenase activity"/>
    <property type="evidence" value="ECO:0007669"/>
    <property type="project" value="InterPro"/>
</dbReference>
<dbReference type="InterPro" id="IPR036396">
    <property type="entry name" value="Cyt_P450_sf"/>
</dbReference>
<dbReference type="CDD" id="cd11060">
    <property type="entry name" value="CYP57A1-like"/>
    <property type="match status" value="1"/>
</dbReference>
<gene>
    <name evidence="6" type="ORF">GQ26_0540460</name>
</gene>
<comment type="similarity">
    <text evidence="2">Belongs to the cytochrome P450 family.</text>
</comment>
<dbReference type="GO" id="GO:0016705">
    <property type="term" value="F:oxidoreductase activity, acting on paired donors, with incorporation or reduction of molecular oxygen"/>
    <property type="evidence" value="ECO:0007669"/>
    <property type="project" value="InterPro"/>
</dbReference>
<dbReference type="PANTHER" id="PTHR24305">
    <property type="entry name" value="CYTOCHROME P450"/>
    <property type="match status" value="1"/>
</dbReference>
<keyword evidence="6" id="KW-0808">Transferase</keyword>
<reference key="1">
    <citation type="journal article" date="2014" name="PLoS Genet.">
        <title>Signature Gene Expression Reveals Novel Clues to the Molecular Mechanisms of Dimorphic Transition in Penicillium marneffei.</title>
        <authorList>
            <person name="Yang E."/>
            <person name="Wang G."/>
            <person name="Cai J."/>
            <person name="Woo P.C."/>
            <person name="Lau S.K."/>
            <person name="Yuen K.-Y."/>
            <person name="Chow W.-N."/>
            <person name="Lin X."/>
        </authorList>
    </citation>
    <scope>NUCLEOTIDE SEQUENCE [LARGE SCALE GENOMIC DNA]</scope>
    <source>
        <strain>PM1</strain>
    </source>
</reference>
<comment type="caution">
    <text evidence="6">The sequence shown here is derived from an EMBL/GenBank/DDBJ whole genome shotgun (WGS) entry which is preliminary data.</text>
</comment>
<accession>A0A093X977</accession>
<dbReference type="PRINTS" id="PR00465">
    <property type="entry name" value="EP450IV"/>
</dbReference>
<keyword evidence="4" id="KW-0560">Oxidoreductase</keyword>
<dbReference type="GO" id="GO:0020037">
    <property type="term" value="F:heme binding"/>
    <property type="evidence" value="ECO:0007669"/>
    <property type="project" value="InterPro"/>
</dbReference>
<reference evidence="6" key="2">
    <citation type="journal article" date="2014" name="PLoS Genet.">
        <title>Signature gene expression reveals novel clues to the molecular mechanisms of dimorphic transition in Penicillium marneffei.</title>
        <authorList>
            <person name="Yang E."/>
            <person name="Wang G."/>
            <person name="Cai J."/>
            <person name="Woo P.C."/>
            <person name="Lau S.K."/>
            <person name="Yuen K.-Y."/>
            <person name="Chow W.-N."/>
            <person name="Lin X."/>
        </authorList>
    </citation>
    <scope>NUCLEOTIDE SEQUENCE</scope>
    <source>
        <strain evidence="6">PM1</strain>
    </source>
</reference>
<evidence type="ECO:0000256" key="4">
    <source>
        <dbReference type="ARBA" id="ARBA00023002"/>
    </source>
</evidence>
<name>A0A093X977_TALMA</name>
<keyword evidence="3" id="KW-0479">Metal-binding</keyword>
<sequence length="307" mass="35099">MSYIASHEKLVDQTIAHFFRRLDELFVETNGVCDFGTWIQYFAWDVIGNLTFSKPLGFLELGDDVENITVNIEKFFGLNAMVTQMPWLDYLFYKNPILQKMKKENASPVVTFAMARANERLEELEKNKENTVQDRDFLSGFINAMSKDASIPKSALAAWATSNMTAGSDTTSILTRSVFYQLLKHPDKLQRLLDELHQAEREGRLSEYVSWQEAQQLPYLDAVIKEAGRLHPPFGLHLERYVPPEGAVICGAHLPGDTIVGINSWAIHRREDPFGKDPDEFRPERWLCDEAQRRKMGRALLTPSLST</sequence>
<dbReference type="GO" id="GO:0044550">
    <property type="term" value="P:secondary metabolite biosynthetic process"/>
    <property type="evidence" value="ECO:0007669"/>
    <property type="project" value="UniProtKB-ARBA"/>
</dbReference>
<evidence type="ECO:0000256" key="2">
    <source>
        <dbReference type="ARBA" id="ARBA00010617"/>
    </source>
</evidence>
<protein>
    <submittedName>
        <fullName evidence="6">Pisatin demethylase</fullName>
    </submittedName>
</protein>
<dbReference type="eggNOG" id="KOG0156">
    <property type="taxonomic scope" value="Eukaryota"/>
</dbReference>
<dbReference type="GO" id="GO:0005506">
    <property type="term" value="F:iron ion binding"/>
    <property type="evidence" value="ECO:0007669"/>
    <property type="project" value="InterPro"/>
</dbReference>
<dbReference type="PANTHER" id="PTHR24305:SF235">
    <property type="entry name" value="CYTOCHROME P450 MONOOXYGENASE APDB-RELATED"/>
    <property type="match status" value="1"/>
</dbReference>
<dbReference type="AlphaFoldDB" id="A0A093X977"/>
<dbReference type="GO" id="GO:0008168">
    <property type="term" value="F:methyltransferase activity"/>
    <property type="evidence" value="ECO:0007669"/>
    <property type="project" value="UniProtKB-KW"/>
</dbReference>
<dbReference type="InterPro" id="IPR050121">
    <property type="entry name" value="Cytochrome_P450_monoxygenase"/>
</dbReference>
<dbReference type="SUPFAM" id="SSF48264">
    <property type="entry name" value="Cytochrome P450"/>
    <property type="match status" value="1"/>
</dbReference>
<keyword evidence="6" id="KW-0489">Methyltransferase</keyword>
<evidence type="ECO:0000256" key="1">
    <source>
        <dbReference type="ARBA" id="ARBA00001971"/>
    </source>
</evidence>
<dbReference type="Pfam" id="PF00067">
    <property type="entry name" value="p450"/>
    <property type="match status" value="1"/>
</dbReference>
<dbReference type="EMBL" id="JPOX01000054">
    <property type="protein sequence ID" value="KFX41788.1"/>
    <property type="molecule type" value="Genomic_DNA"/>
</dbReference>